<dbReference type="Gene3D" id="4.10.60.10">
    <property type="entry name" value="Zinc finger, CCHC-type"/>
    <property type="match status" value="1"/>
</dbReference>
<keyword evidence="1" id="KW-0862">Zinc</keyword>
<dbReference type="PROSITE" id="PS50158">
    <property type="entry name" value="ZF_CCHC"/>
    <property type="match status" value="1"/>
</dbReference>
<dbReference type="SUPFAM" id="SSF50630">
    <property type="entry name" value="Acid proteases"/>
    <property type="match status" value="1"/>
</dbReference>
<name>A0A2I0WY67_9ASPA</name>
<sequence>MEPEENTIVRFLGGLNPSFANTVQLQPYWTLQDVISLALKVEKQQRTGRQSATGFPARKCFKCQGFGHIASGCPNRRVVKLMEERDQEAQESFEPEVNDPDDGQPSTTIIPPDEGPLLVLRRLLNSHKEEPMQRHNIFRTRCTVDGRVCQLIIDSGSCENVASTVLIERLNLPTEDHPSPYKLAWIQKGSEVEVSKRCLVNFSIGKFEEQVWCDVVPMDACHLLLGRPWQYDRKSIHDGAANTYSLWHKDEQLHWFHWMVVLPNPEST</sequence>
<feature type="compositionally biased region" description="Acidic residues" evidence="2">
    <location>
        <begin position="89"/>
        <end position="102"/>
    </location>
</feature>
<evidence type="ECO:0000256" key="1">
    <source>
        <dbReference type="PROSITE-ProRule" id="PRU00047"/>
    </source>
</evidence>
<dbReference type="GO" id="GO:0008270">
    <property type="term" value="F:zinc ion binding"/>
    <property type="evidence" value="ECO:0007669"/>
    <property type="project" value="UniProtKB-KW"/>
</dbReference>
<evidence type="ECO:0000313" key="4">
    <source>
        <dbReference type="EMBL" id="PKU80605.1"/>
    </source>
</evidence>
<dbReference type="EMBL" id="KZ502327">
    <property type="protein sequence ID" value="PKU80605.1"/>
    <property type="molecule type" value="Genomic_DNA"/>
</dbReference>
<dbReference type="SUPFAM" id="SSF57756">
    <property type="entry name" value="Retrovirus zinc finger-like domains"/>
    <property type="match status" value="1"/>
</dbReference>
<dbReference type="PANTHER" id="PTHR35046">
    <property type="entry name" value="ZINC KNUCKLE (CCHC-TYPE) FAMILY PROTEIN"/>
    <property type="match status" value="1"/>
</dbReference>
<gene>
    <name evidence="4" type="ORF">MA16_Dca011729</name>
</gene>
<evidence type="ECO:0000259" key="3">
    <source>
        <dbReference type="PROSITE" id="PS50158"/>
    </source>
</evidence>
<keyword evidence="5" id="KW-1185">Reference proteome</keyword>
<keyword evidence="1" id="KW-0863">Zinc-finger</keyword>
<evidence type="ECO:0000256" key="2">
    <source>
        <dbReference type="SAM" id="MobiDB-lite"/>
    </source>
</evidence>
<dbReference type="GO" id="GO:0003676">
    <property type="term" value="F:nucleic acid binding"/>
    <property type="evidence" value="ECO:0007669"/>
    <property type="project" value="InterPro"/>
</dbReference>
<organism evidence="4 5">
    <name type="scientific">Dendrobium catenatum</name>
    <dbReference type="NCBI Taxonomy" id="906689"/>
    <lineage>
        <taxon>Eukaryota</taxon>
        <taxon>Viridiplantae</taxon>
        <taxon>Streptophyta</taxon>
        <taxon>Embryophyta</taxon>
        <taxon>Tracheophyta</taxon>
        <taxon>Spermatophyta</taxon>
        <taxon>Magnoliopsida</taxon>
        <taxon>Liliopsida</taxon>
        <taxon>Asparagales</taxon>
        <taxon>Orchidaceae</taxon>
        <taxon>Epidendroideae</taxon>
        <taxon>Malaxideae</taxon>
        <taxon>Dendrobiinae</taxon>
        <taxon>Dendrobium</taxon>
    </lineage>
</organism>
<dbReference type="InterPro" id="IPR001878">
    <property type="entry name" value="Znf_CCHC"/>
</dbReference>
<dbReference type="SMART" id="SM00343">
    <property type="entry name" value="ZnF_C2HC"/>
    <property type="match status" value="1"/>
</dbReference>
<dbReference type="InterPro" id="IPR021109">
    <property type="entry name" value="Peptidase_aspartic_dom_sf"/>
</dbReference>
<feature type="region of interest" description="Disordered" evidence="2">
    <location>
        <begin position="85"/>
        <end position="111"/>
    </location>
</feature>
<dbReference type="Proteomes" id="UP000233837">
    <property type="component" value="Unassembled WGS sequence"/>
</dbReference>
<feature type="domain" description="CCHC-type" evidence="3">
    <location>
        <begin position="58"/>
        <end position="75"/>
    </location>
</feature>
<dbReference type="Gene3D" id="2.40.70.10">
    <property type="entry name" value="Acid Proteases"/>
    <property type="match status" value="1"/>
</dbReference>
<reference evidence="4 5" key="2">
    <citation type="journal article" date="2017" name="Nature">
        <title>The Apostasia genome and the evolution of orchids.</title>
        <authorList>
            <person name="Zhang G.Q."/>
            <person name="Liu K.W."/>
            <person name="Li Z."/>
            <person name="Lohaus R."/>
            <person name="Hsiao Y.Y."/>
            <person name="Niu S.C."/>
            <person name="Wang J.Y."/>
            <person name="Lin Y.C."/>
            <person name="Xu Q."/>
            <person name="Chen L.J."/>
            <person name="Yoshida K."/>
            <person name="Fujiwara S."/>
            <person name="Wang Z.W."/>
            <person name="Zhang Y.Q."/>
            <person name="Mitsuda N."/>
            <person name="Wang M."/>
            <person name="Liu G.H."/>
            <person name="Pecoraro L."/>
            <person name="Huang H.X."/>
            <person name="Xiao X.J."/>
            <person name="Lin M."/>
            <person name="Wu X.Y."/>
            <person name="Wu W.L."/>
            <person name="Chen Y.Y."/>
            <person name="Chang S.B."/>
            <person name="Sakamoto S."/>
            <person name="Ohme-Takagi M."/>
            <person name="Yagi M."/>
            <person name="Zeng S.J."/>
            <person name="Shen C.Y."/>
            <person name="Yeh C.M."/>
            <person name="Luo Y.B."/>
            <person name="Tsai W.C."/>
            <person name="Van de Peer Y."/>
            <person name="Liu Z.J."/>
        </authorList>
    </citation>
    <scope>NUCLEOTIDE SEQUENCE [LARGE SCALE GENOMIC DNA]</scope>
    <source>
        <tissue evidence="4">The whole plant</tissue>
    </source>
</reference>
<reference evidence="4 5" key="1">
    <citation type="journal article" date="2016" name="Sci. Rep.">
        <title>The Dendrobium catenatum Lindl. genome sequence provides insights into polysaccharide synthase, floral development and adaptive evolution.</title>
        <authorList>
            <person name="Zhang G.Q."/>
            <person name="Xu Q."/>
            <person name="Bian C."/>
            <person name="Tsai W.C."/>
            <person name="Yeh C.M."/>
            <person name="Liu K.W."/>
            <person name="Yoshida K."/>
            <person name="Zhang L.S."/>
            <person name="Chang S.B."/>
            <person name="Chen F."/>
            <person name="Shi Y."/>
            <person name="Su Y.Y."/>
            <person name="Zhang Y.Q."/>
            <person name="Chen L.J."/>
            <person name="Yin Y."/>
            <person name="Lin M."/>
            <person name="Huang H."/>
            <person name="Deng H."/>
            <person name="Wang Z.W."/>
            <person name="Zhu S.L."/>
            <person name="Zhao X."/>
            <person name="Deng C."/>
            <person name="Niu S.C."/>
            <person name="Huang J."/>
            <person name="Wang M."/>
            <person name="Liu G.H."/>
            <person name="Yang H.J."/>
            <person name="Xiao X.J."/>
            <person name="Hsiao Y.Y."/>
            <person name="Wu W.L."/>
            <person name="Chen Y.Y."/>
            <person name="Mitsuda N."/>
            <person name="Ohme-Takagi M."/>
            <person name="Luo Y.B."/>
            <person name="Van de Peer Y."/>
            <person name="Liu Z.J."/>
        </authorList>
    </citation>
    <scope>NUCLEOTIDE SEQUENCE [LARGE SCALE GENOMIC DNA]</scope>
    <source>
        <tissue evidence="4">The whole plant</tissue>
    </source>
</reference>
<protein>
    <recommendedName>
        <fullName evidence="3">CCHC-type domain-containing protein</fullName>
    </recommendedName>
</protein>
<keyword evidence="1" id="KW-0479">Metal-binding</keyword>
<proteinExistence type="predicted"/>
<dbReference type="Pfam" id="PF13650">
    <property type="entry name" value="Asp_protease_2"/>
    <property type="match status" value="1"/>
</dbReference>
<dbReference type="InterPro" id="IPR036875">
    <property type="entry name" value="Znf_CCHC_sf"/>
</dbReference>
<dbReference type="CDD" id="cd00303">
    <property type="entry name" value="retropepsin_like"/>
    <property type="match status" value="1"/>
</dbReference>
<evidence type="ECO:0000313" key="5">
    <source>
        <dbReference type="Proteomes" id="UP000233837"/>
    </source>
</evidence>
<dbReference type="PANTHER" id="PTHR35046:SF21">
    <property type="entry name" value="RETROTRANSPOSON GAG DOMAIN-CONTAINING PROTEIN-RELATED"/>
    <property type="match status" value="1"/>
</dbReference>
<accession>A0A2I0WY67</accession>
<dbReference type="AlphaFoldDB" id="A0A2I0WY67"/>